<dbReference type="PANTHER" id="PTHR19848:SF8">
    <property type="entry name" value="F-BOX AND WD REPEAT DOMAIN CONTAINING 7"/>
    <property type="match status" value="1"/>
</dbReference>
<dbReference type="STRING" id="5643.A0A060SPF3"/>
<dbReference type="Gene3D" id="2.130.10.10">
    <property type="entry name" value="YVTN repeat-like/Quinoprotein amine dehydrogenase"/>
    <property type="match status" value="3"/>
</dbReference>
<organism evidence="4 5">
    <name type="scientific">Pycnoporus cinnabarinus</name>
    <name type="common">Cinnabar-red polypore</name>
    <name type="synonym">Trametes cinnabarina</name>
    <dbReference type="NCBI Taxonomy" id="5643"/>
    <lineage>
        <taxon>Eukaryota</taxon>
        <taxon>Fungi</taxon>
        <taxon>Dikarya</taxon>
        <taxon>Basidiomycota</taxon>
        <taxon>Agaricomycotina</taxon>
        <taxon>Agaricomycetes</taxon>
        <taxon>Polyporales</taxon>
        <taxon>Polyporaceae</taxon>
        <taxon>Trametes</taxon>
    </lineage>
</organism>
<feature type="repeat" description="WD" evidence="3">
    <location>
        <begin position="698"/>
        <end position="739"/>
    </location>
</feature>
<dbReference type="EMBL" id="CCBP010000372">
    <property type="protein sequence ID" value="CDO76417.1"/>
    <property type="molecule type" value="Genomic_DNA"/>
</dbReference>
<dbReference type="Pfam" id="PF00400">
    <property type="entry name" value="WD40"/>
    <property type="match status" value="8"/>
</dbReference>
<evidence type="ECO:0000313" key="4">
    <source>
        <dbReference type="EMBL" id="CDO76417.1"/>
    </source>
</evidence>
<dbReference type="InterPro" id="IPR020472">
    <property type="entry name" value="WD40_PAC1"/>
</dbReference>
<dbReference type="InterPro" id="IPR015943">
    <property type="entry name" value="WD40/YVTN_repeat-like_dom_sf"/>
</dbReference>
<reference evidence="4" key="1">
    <citation type="submission" date="2014-01" db="EMBL/GenBank/DDBJ databases">
        <title>The genome of the white-rot fungus Pycnoporus cinnabarinus: a basidiomycete model with a versatile arsenal for lignocellulosic biomass breakdown.</title>
        <authorList>
            <person name="Levasseur A."/>
            <person name="Lomascolo A."/>
            <person name="Ruiz-Duenas F.J."/>
            <person name="Uzan E."/>
            <person name="Piumi F."/>
            <person name="Kues U."/>
            <person name="Ram A.F.J."/>
            <person name="Murat C."/>
            <person name="Haon M."/>
            <person name="Benoit I."/>
            <person name="Arfi Y."/>
            <person name="Chevret D."/>
            <person name="Drula E."/>
            <person name="Kwon M.J."/>
            <person name="Gouret P."/>
            <person name="Lesage-Meessen L."/>
            <person name="Lombard V."/>
            <person name="Mariette J."/>
            <person name="Noirot C."/>
            <person name="Park J."/>
            <person name="Patyshakuliyeva A."/>
            <person name="Wieneger R.A.B."/>
            <person name="Wosten H.A.B."/>
            <person name="Martin F."/>
            <person name="Coutinho P.M."/>
            <person name="de Vries R."/>
            <person name="Martinez A.T."/>
            <person name="Klopp C."/>
            <person name="Pontarotti P."/>
            <person name="Henrissat B."/>
            <person name="Record E."/>
        </authorList>
    </citation>
    <scope>NUCLEOTIDE SEQUENCE [LARGE SCALE GENOMIC DNA]</scope>
    <source>
        <strain evidence="4">BRFM137</strain>
    </source>
</reference>
<dbReference type="OrthoDB" id="538223at2759"/>
<dbReference type="CDD" id="cd00200">
    <property type="entry name" value="WD40"/>
    <property type="match status" value="1"/>
</dbReference>
<comment type="caution">
    <text evidence="4">The sequence shown here is derived from an EMBL/GenBank/DDBJ whole genome shotgun (WGS) entry which is preliminary data.</text>
</comment>
<dbReference type="PROSITE" id="PS00678">
    <property type="entry name" value="WD_REPEATS_1"/>
    <property type="match status" value="1"/>
</dbReference>
<evidence type="ECO:0000256" key="2">
    <source>
        <dbReference type="ARBA" id="ARBA00022737"/>
    </source>
</evidence>
<feature type="repeat" description="WD" evidence="3">
    <location>
        <begin position="782"/>
        <end position="814"/>
    </location>
</feature>
<evidence type="ECO:0000313" key="5">
    <source>
        <dbReference type="Proteomes" id="UP000029665"/>
    </source>
</evidence>
<dbReference type="PROSITE" id="PS50294">
    <property type="entry name" value="WD_REPEATS_REGION"/>
    <property type="match status" value="6"/>
</dbReference>
<dbReference type="AlphaFoldDB" id="A0A060SPF3"/>
<gene>
    <name evidence="4" type="ORF">BN946_scf184925.g4</name>
</gene>
<dbReference type="SUPFAM" id="SSF50978">
    <property type="entry name" value="WD40 repeat-like"/>
    <property type="match status" value="2"/>
</dbReference>
<feature type="repeat" description="WD" evidence="3">
    <location>
        <begin position="826"/>
        <end position="865"/>
    </location>
</feature>
<dbReference type="OMA" id="TYNEHSD"/>
<sequence>MSAFYAWDVYASSLTPLGKGYPLWVPDPDTPEWEVEVGDVGYLRDGSFKHLLRATNAEGQPQPHGMVPGDYVQFYHPNVVVTGPRESITQPVLHSRTIKKLEVSGGASVNVPTIPAAPGANIKFTCTEDKGALLLLSPKGEDTSIESRRHIVTHLRENVEKWERMANDVLGLDLKQDDIYFVCGVTKTSRWAVAAFHGSQRNAQGSITCDLTALASANFSMSISNLDLPNCMYRAGPPKARSNSHSSSHSVPVPLSDFMSSSMGSSTSLASYATAPELSRPSTSGYHFPSTLAVPPSGVVADKADQCVFFHYYKMKKRYWFLPTRIEAGAGPHQLPPNHGNTDNHPQISASHDERTAEVSYDDFEMPDYPRPYDPVNFVLDYILENSEAQLAIASDLDLYALFKTPDEYPEDVASALKKIQPAIEIDENDVGTLSVDIAYNRKRASEAKPSLATANKRNAVTPIRNLGGEGNDGNGTDIDPFGSAEDPTSDIEVPHLVASVGSNYDGGTPEEDDLEPTRIIMQGDHSSHEGAVTSLAYSSNSLYLASGSEDTSIIIWYAREMTVKYKIIEQQDTIAALAFSPDGSRLASASDFQSVKVWLVDSPPDQEPTSLPVESPIRSLAFTPDGSQLIGGATDGTIISWNVGLPALRVNIHQHAATVTFITFSPDGRLMATGGTEQICYIWEVDKLSERRPKTILRGHRGTIFAASFSDDGGRIVTASDDCSCRIWSTENGAEFVRLHEHTAPVWSACFSPDGQRVVSGSSDSTVLVCDSWTGERVISLEGHDNMVNQVTYSPDGRFIASASSDNTVRLWDAKDPSGNCLTTYNEHSDNVTEVRFSPDGTTLASGSHDGRVFIRSLLPAAVV</sequence>
<feature type="repeat" description="WD" evidence="3">
    <location>
        <begin position="653"/>
        <end position="694"/>
    </location>
</feature>
<protein>
    <submittedName>
        <fullName evidence="4">Uncharacterized protein</fullName>
    </submittedName>
</protein>
<keyword evidence="2" id="KW-0677">Repeat</keyword>
<dbReference type="PANTHER" id="PTHR19848">
    <property type="entry name" value="WD40 REPEAT PROTEIN"/>
    <property type="match status" value="1"/>
</dbReference>
<evidence type="ECO:0000256" key="1">
    <source>
        <dbReference type="ARBA" id="ARBA00022574"/>
    </source>
</evidence>
<dbReference type="Proteomes" id="UP000029665">
    <property type="component" value="Unassembled WGS sequence"/>
</dbReference>
<dbReference type="HOGENOM" id="CLU_000288_57_36_1"/>
<feature type="repeat" description="WD" evidence="3">
    <location>
        <begin position="615"/>
        <end position="644"/>
    </location>
</feature>
<dbReference type="PROSITE" id="PS50082">
    <property type="entry name" value="WD_REPEATS_2"/>
    <property type="match status" value="8"/>
</dbReference>
<dbReference type="SMART" id="SM00320">
    <property type="entry name" value="WD40"/>
    <property type="match status" value="8"/>
</dbReference>
<accession>A0A060SPF3</accession>
<evidence type="ECO:0000256" key="3">
    <source>
        <dbReference type="PROSITE-ProRule" id="PRU00221"/>
    </source>
</evidence>
<feature type="repeat" description="WD" evidence="3">
    <location>
        <begin position="568"/>
        <end position="599"/>
    </location>
</feature>
<dbReference type="InterPro" id="IPR019775">
    <property type="entry name" value="WD40_repeat_CS"/>
</dbReference>
<dbReference type="InterPro" id="IPR036322">
    <property type="entry name" value="WD40_repeat_dom_sf"/>
</dbReference>
<dbReference type="InterPro" id="IPR001680">
    <property type="entry name" value="WD40_rpt"/>
</dbReference>
<dbReference type="PRINTS" id="PR00320">
    <property type="entry name" value="GPROTEINBRPT"/>
</dbReference>
<keyword evidence="5" id="KW-1185">Reference proteome</keyword>
<keyword evidence="1 3" id="KW-0853">WD repeat</keyword>
<proteinExistence type="predicted"/>
<feature type="repeat" description="WD" evidence="3">
    <location>
        <begin position="526"/>
        <end position="557"/>
    </location>
</feature>
<feature type="repeat" description="WD" evidence="3">
    <location>
        <begin position="740"/>
        <end position="781"/>
    </location>
</feature>
<name>A0A060SPF3_PYCCI</name>